<dbReference type="RefSeq" id="WP_111959372.1">
    <property type="nucleotide sequence ID" value="NZ_CP036313.1"/>
</dbReference>
<evidence type="ECO:0000259" key="3">
    <source>
        <dbReference type="PROSITE" id="PS51832"/>
    </source>
</evidence>
<reference evidence="4 7" key="2">
    <citation type="submission" date="2019-02" db="EMBL/GenBank/DDBJ databases">
        <title>Complete genome sequence of Desulfobacter hydrogenophilus AcRS1.</title>
        <authorList>
            <person name="Marietou A."/>
            <person name="Lund M.B."/>
            <person name="Marshall I.P.G."/>
            <person name="Schreiber L."/>
            <person name="Jorgensen B."/>
        </authorList>
    </citation>
    <scope>NUCLEOTIDE SEQUENCE [LARGE SCALE GENOMIC DNA]</scope>
    <source>
        <strain evidence="4 7">AcRS1</strain>
    </source>
</reference>
<proteinExistence type="predicted"/>
<accession>A0A328FBQ3</accession>
<name>A0A328FBQ3_9BACT</name>
<feature type="domain" description="Response regulatory" evidence="2">
    <location>
        <begin position="9"/>
        <end position="125"/>
    </location>
</feature>
<dbReference type="Pfam" id="PF00072">
    <property type="entry name" value="Response_reg"/>
    <property type="match status" value="1"/>
</dbReference>
<organism evidence="5 6">
    <name type="scientific">Desulfobacter hydrogenophilus</name>
    <dbReference type="NCBI Taxonomy" id="2291"/>
    <lineage>
        <taxon>Bacteria</taxon>
        <taxon>Pseudomonadati</taxon>
        <taxon>Thermodesulfobacteriota</taxon>
        <taxon>Desulfobacteria</taxon>
        <taxon>Desulfobacterales</taxon>
        <taxon>Desulfobacteraceae</taxon>
        <taxon>Desulfobacter</taxon>
    </lineage>
</organism>
<keyword evidence="7" id="KW-1185">Reference proteome</keyword>
<dbReference type="PROSITE" id="PS51832">
    <property type="entry name" value="HD_GYP"/>
    <property type="match status" value="1"/>
</dbReference>
<dbReference type="GO" id="GO:0000160">
    <property type="term" value="P:phosphorelay signal transduction system"/>
    <property type="evidence" value="ECO:0007669"/>
    <property type="project" value="InterPro"/>
</dbReference>
<dbReference type="SMART" id="SM00471">
    <property type="entry name" value="HDc"/>
    <property type="match status" value="1"/>
</dbReference>
<dbReference type="InterPro" id="IPR011006">
    <property type="entry name" value="CheY-like_superfamily"/>
</dbReference>
<dbReference type="SUPFAM" id="SSF52172">
    <property type="entry name" value="CheY-like"/>
    <property type="match status" value="1"/>
</dbReference>
<reference evidence="5 6" key="1">
    <citation type="submission" date="2018-06" db="EMBL/GenBank/DDBJ databases">
        <title>Complete Genome Sequence of Desulfobacter hydrogenophilus (DSM3380).</title>
        <authorList>
            <person name="Marietou A."/>
            <person name="Schreiber L."/>
            <person name="Marshall I."/>
            <person name="Jorgensen B."/>
        </authorList>
    </citation>
    <scope>NUCLEOTIDE SEQUENCE [LARGE SCALE GENOMIC DNA]</scope>
    <source>
        <strain evidence="5 6">DSM 3380</strain>
    </source>
</reference>
<dbReference type="SMART" id="SM00448">
    <property type="entry name" value="REC"/>
    <property type="match status" value="1"/>
</dbReference>
<dbReference type="PANTHER" id="PTHR45228:SF5">
    <property type="entry name" value="CYCLIC DI-GMP PHOSPHODIESTERASE VC_1348-RELATED"/>
    <property type="match status" value="1"/>
</dbReference>
<feature type="modified residue" description="4-aspartylphosphate" evidence="1">
    <location>
        <position position="58"/>
    </location>
</feature>
<gene>
    <name evidence="5" type="ORF">DO021_18365</name>
    <name evidence="4" type="ORF">EYB58_01785</name>
</gene>
<protein>
    <submittedName>
        <fullName evidence="5">Two-component system response regulator</fullName>
    </submittedName>
</protein>
<dbReference type="AlphaFoldDB" id="A0A328FBQ3"/>
<sequence>MEDQDRKRTILIVEDSPENIDVLVGILQKNYRLKIATSGEKALRIVAQGASPNLILLDIQMPGIDGYEVCRLLKKDPVTRQIPVIFVTAFSSVKEEEKGFALGCVDYIIKPVSPPIVLQRVKTHMALYDQNRKLEDKVAKRTQQLENAFSRIKESSLETIHILSKAAEYRDEDTGSHIYRISNYSAAIARKIGLSEKIVESILYAAPMHDVGKIGIPDSILLKPGGLTVDEFTTMKQHTLIGAKILENSKTGFIRLGEAIALTHHEWWNGTGYPRGLKEREIPLEGRIIAVADVFDALTTKRPYKEPFPLDVSFRIIAENRGTQFDPEVVDAFFFIKSEILKIRKKYADD</sequence>
<dbReference type="EMBL" id="CP036313">
    <property type="protein sequence ID" value="QBH11766.1"/>
    <property type="molecule type" value="Genomic_DNA"/>
</dbReference>
<evidence type="ECO:0000313" key="7">
    <source>
        <dbReference type="Proteomes" id="UP000293902"/>
    </source>
</evidence>
<dbReference type="PROSITE" id="PS50110">
    <property type="entry name" value="RESPONSE_REGULATORY"/>
    <property type="match status" value="1"/>
</dbReference>
<dbReference type="Gene3D" id="1.10.3210.10">
    <property type="entry name" value="Hypothetical protein af1432"/>
    <property type="match status" value="1"/>
</dbReference>
<dbReference type="Proteomes" id="UP000248798">
    <property type="component" value="Unassembled WGS sequence"/>
</dbReference>
<dbReference type="Gene3D" id="3.40.50.2300">
    <property type="match status" value="1"/>
</dbReference>
<dbReference type="InterPro" id="IPR001789">
    <property type="entry name" value="Sig_transdc_resp-reg_receiver"/>
</dbReference>
<dbReference type="SUPFAM" id="SSF109604">
    <property type="entry name" value="HD-domain/PDEase-like"/>
    <property type="match status" value="1"/>
</dbReference>
<evidence type="ECO:0000313" key="4">
    <source>
        <dbReference type="EMBL" id="QBH11766.1"/>
    </source>
</evidence>
<evidence type="ECO:0000313" key="6">
    <source>
        <dbReference type="Proteomes" id="UP000248798"/>
    </source>
</evidence>
<dbReference type="PANTHER" id="PTHR45228">
    <property type="entry name" value="CYCLIC DI-GMP PHOSPHODIESTERASE TM_0186-RELATED"/>
    <property type="match status" value="1"/>
</dbReference>
<dbReference type="CDD" id="cd00077">
    <property type="entry name" value="HDc"/>
    <property type="match status" value="1"/>
</dbReference>
<dbReference type="Proteomes" id="UP000293902">
    <property type="component" value="Chromosome"/>
</dbReference>
<dbReference type="InterPro" id="IPR003607">
    <property type="entry name" value="HD/PDEase_dom"/>
</dbReference>
<evidence type="ECO:0000259" key="2">
    <source>
        <dbReference type="PROSITE" id="PS50110"/>
    </source>
</evidence>
<evidence type="ECO:0000256" key="1">
    <source>
        <dbReference type="PROSITE-ProRule" id="PRU00169"/>
    </source>
</evidence>
<dbReference type="InterPro" id="IPR052020">
    <property type="entry name" value="Cyclic_di-GMP/3'3'-cGAMP_PDE"/>
</dbReference>
<evidence type="ECO:0000313" key="5">
    <source>
        <dbReference type="EMBL" id="RAM00543.1"/>
    </source>
</evidence>
<dbReference type="InterPro" id="IPR037522">
    <property type="entry name" value="HD_GYP_dom"/>
</dbReference>
<dbReference type="EMBL" id="QLNI01000044">
    <property type="protein sequence ID" value="RAM00543.1"/>
    <property type="molecule type" value="Genomic_DNA"/>
</dbReference>
<dbReference type="OrthoDB" id="9764337at2"/>
<keyword evidence="1" id="KW-0597">Phosphoprotein</keyword>
<dbReference type="CDD" id="cd19920">
    <property type="entry name" value="REC_PA4781-like"/>
    <property type="match status" value="1"/>
</dbReference>
<feature type="domain" description="HD-GYP" evidence="3">
    <location>
        <begin position="152"/>
        <end position="349"/>
    </location>
</feature>
<dbReference type="Pfam" id="PF13487">
    <property type="entry name" value="HD_5"/>
    <property type="match status" value="1"/>
</dbReference>